<evidence type="ECO:0000313" key="5">
    <source>
        <dbReference type="Proteomes" id="UP000886852"/>
    </source>
</evidence>
<dbReference type="EMBL" id="DVOC01000094">
    <property type="protein sequence ID" value="HIU91419.1"/>
    <property type="molecule type" value="Genomic_DNA"/>
</dbReference>
<dbReference type="InterPro" id="IPR044060">
    <property type="entry name" value="Bacterial_rp_domain"/>
</dbReference>
<dbReference type="Pfam" id="PF13472">
    <property type="entry name" value="Lipase_GDSL_2"/>
    <property type="match status" value="1"/>
</dbReference>
<keyword evidence="4" id="KW-0378">Hydrolase</keyword>
<dbReference type="SUPFAM" id="SSF52266">
    <property type="entry name" value="SGNH hydrolase"/>
    <property type="match status" value="1"/>
</dbReference>
<accession>A0A9D1SQH0</accession>
<dbReference type="Gene3D" id="3.40.50.1110">
    <property type="entry name" value="SGNH hydrolase"/>
    <property type="match status" value="1"/>
</dbReference>
<dbReference type="Pfam" id="PF18998">
    <property type="entry name" value="Flg_new_2"/>
    <property type="match status" value="1"/>
</dbReference>
<gene>
    <name evidence="4" type="ORF">IAC72_05375</name>
</gene>
<feature type="domain" description="SGNH hydrolase-type esterase" evidence="2">
    <location>
        <begin position="510"/>
        <end position="667"/>
    </location>
</feature>
<organism evidence="4 5">
    <name type="scientific">Candidatus Fimimonas merdipullorum</name>
    <dbReference type="NCBI Taxonomy" id="2840822"/>
    <lineage>
        <taxon>Bacteria</taxon>
        <taxon>Pseudomonadati</taxon>
        <taxon>Myxococcota</taxon>
        <taxon>Myxococcia</taxon>
        <taxon>Myxococcales</taxon>
        <taxon>Cystobacterineae</taxon>
        <taxon>Myxococcaceae</taxon>
        <taxon>Myxococcaceae incertae sedis</taxon>
        <taxon>Candidatus Fimimonas</taxon>
    </lineage>
</organism>
<comment type="caution">
    <text evidence="4">The sequence shown here is derived from an EMBL/GenBank/DDBJ whole genome shotgun (WGS) entry which is preliminary data.</text>
</comment>
<dbReference type="Proteomes" id="UP000886852">
    <property type="component" value="Unassembled WGS sequence"/>
</dbReference>
<evidence type="ECO:0000259" key="3">
    <source>
        <dbReference type="Pfam" id="PF18998"/>
    </source>
</evidence>
<name>A0A9D1SQH0_9BACT</name>
<reference evidence="4" key="2">
    <citation type="journal article" date="2021" name="PeerJ">
        <title>Extensive microbial diversity within the chicken gut microbiome revealed by metagenomics and culture.</title>
        <authorList>
            <person name="Gilroy R."/>
            <person name="Ravi A."/>
            <person name="Getino M."/>
            <person name="Pursley I."/>
            <person name="Horton D.L."/>
            <person name="Alikhan N.F."/>
            <person name="Baker D."/>
            <person name="Gharbi K."/>
            <person name="Hall N."/>
            <person name="Watson M."/>
            <person name="Adriaenssens E.M."/>
            <person name="Foster-Nyarko E."/>
            <person name="Jarju S."/>
            <person name="Secka A."/>
            <person name="Antonio M."/>
            <person name="Oren A."/>
            <person name="Chaudhuri R.R."/>
            <person name="La Ragione R."/>
            <person name="Hildebrand F."/>
            <person name="Pallen M.J."/>
        </authorList>
    </citation>
    <scope>NUCLEOTIDE SEQUENCE</scope>
    <source>
        <strain evidence="4">ChiHjej12B11-7776</strain>
    </source>
</reference>
<dbReference type="InterPro" id="IPR013830">
    <property type="entry name" value="SGNH_hydro"/>
</dbReference>
<proteinExistence type="predicted"/>
<feature type="domain" description="Bacterial repeat" evidence="3">
    <location>
        <begin position="32"/>
        <end position="101"/>
    </location>
</feature>
<dbReference type="InterPro" id="IPR036514">
    <property type="entry name" value="SGNH_hydro_sf"/>
</dbReference>
<evidence type="ECO:0000259" key="2">
    <source>
        <dbReference type="Pfam" id="PF13472"/>
    </source>
</evidence>
<feature type="signal peptide" evidence="1">
    <location>
        <begin position="1"/>
        <end position="21"/>
    </location>
</feature>
<reference evidence="4" key="1">
    <citation type="submission" date="2020-10" db="EMBL/GenBank/DDBJ databases">
        <authorList>
            <person name="Gilroy R."/>
        </authorList>
    </citation>
    <scope>NUCLEOTIDE SEQUENCE</scope>
    <source>
        <strain evidence="4">ChiHjej12B11-7776</strain>
    </source>
</reference>
<keyword evidence="1" id="KW-0732">Signal</keyword>
<sequence length="1741" mass="188474">MKRKIALAVLAVILVFCLVLAAACEPKDKTEYTITIGKTANGTVKASAEKATKGTTVTLTVTPDAGYVLKEGSLKYNDTAISGTSFTMPAANVTVTAEFVQDMTGVVQETADKTVASISAATLGSTATAYFTTVFGAEGITFTAHVEDGILMDADGMEVRFALEKEIFNTLLPDGETVAVKVTADGTVSVQTTDDEGALVALTEGASGSYARWTEDGASVTGYKVTVTVDYDALGVTAETAKGYVTICPVLYNANSLLGAVKVLMSGDMNEDHTNTYKVIDDDNTYSDNAYVIAAGQLGSLDYVKQGEYWDTTKDYYASNPEYANRVVTLTGHDNADNNLAFFRVSAPVMYARATFKLTSITNANEQYGKFGLMLFDGAPTTGLMFYVDSFTQKTNSTLADIKGTDLGINNSPTGLWNSWVTVKKGVFDLSDYTITLEMVYQNGYLHLYADGELAHSLYYGAYNSDMHFGIKSFGFGMEVTNYLASDDPEGDGWTDKMVEVEKQDVNTLFLGDSYMEIWKASGIAEHVAQLPSYANEGVGGTKVNQWTERVAEMAMRYNPENIVFHIGVNDVDDDQVSANVTYTRLMDLFDNYHEVFPQATIYWVSLIPNEMFSGNTTTYNEVNASVQQYAQDNASWLKYIDATTPFTAADGGARTNMFYDGLHLNREYGYPLWAKAIMTALGYARTEGANLGDGDTFAYSDGWEFIQEGEYAHNDGSGEQAVWVPESKGADVYAEFEATLSGTVYNNDKFPKFGPVVRTDDVTVFGYIDAAGLLGGNGGKGTNIVYRPNKSVGTYMVAGDWNWNDQAGGAAMTGEYTGGTYVKMALAKYDNTIVLWVNDVLVSRIDASYIGADDVVEVGFIGFNLEMTVKNTYVTTDSETVHTKVYGADAADADIDGVADDEIYTSAVVENTHSFGTKADGKTHFELMGVKGTDGLYFVTKLYSAENTRTGSTWYEHTNVEFRLGTDNATQQYFYFDEADWTSVKSSAAISRIASDGGVLQSDGEYAGMYIVTVEFFVPYANVAGYEEGQDPSVKAWGWVQGTDGFKNAMNVGTWGDLRITATGLRFRYGISVSGTNSALTVNAPQGAYVGDTVTLDVQVTDGQTLAYVKVNGEEIEAQQGTYSFVMPNEAVAVEVALEGISVSTDVIAPDGLTGGQITTDKATAAVGETVQITVALPAGAVLKTLTVNGEQITVEQGVLTYDYTVKAGDQAIAIVATLDYDTEGYEIDGTKGASEQYGEPISFKVEDNRQVTLYAVKGANGIYFYLEAYTNTNINNAAEWHHNHNFEFYLNNGEQSYVNSKNERKGATKSVWTTTLVEEGDHAGKYLHVAELFVHKSAVGGTFEDDVLLNWAFKAPGETARWEGMSDNRWERGDWWNYYVGGADGKIVPQYGQPGGRPTNLYITADGLESTLPVAQHATLDGELTEYEGKASLTVGNENAKFTVTGFAADDGLYLAFTILQKQTAAATPEWHLTDNLEIRVNSSASNGGFSIFDDFIIAQGIVTDYGIVRTTVDEDGYTVKTVVEVFYAMTDAVDSYVQMGCNGNGFGGWQSLIWDNNYAYVTEDGVYRAADVAALDGITLDGVKDESLGTLSEVTGSFKNLAVTLSGKKLEHGVVLYVTVHHEKDVNAVLQFDGTAWFHLLNVEFRLGRKDRQICASVFNGYTQFSAAGHVTTGEAGNYDTTFEVYVPYGAMNGVDVSGNIEITCAVVNVDGWGNVFGAGVEPSTYVVTDSGVINTAA</sequence>
<evidence type="ECO:0000256" key="1">
    <source>
        <dbReference type="SAM" id="SignalP"/>
    </source>
</evidence>
<dbReference type="PANTHER" id="PTHR30383">
    <property type="entry name" value="THIOESTERASE 1/PROTEASE 1/LYSOPHOSPHOLIPASE L1"/>
    <property type="match status" value="1"/>
</dbReference>
<dbReference type="PROSITE" id="PS51257">
    <property type="entry name" value="PROKAR_LIPOPROTEIN"/>
    <property type="match status" value="1"/>
</dbReference>
<protein>
    <submittedName>
        <fullName evidence="4">SGNH/GDSL hydrolase family protein</fullName>
    </submittedName>
</protein>
<dbReference type="GO" id="GO:0016788">
    <property type="term" value="F:hydrolase activity, acting on ester bonds"/>
    <property type="evidence" value="ECO:0007669"/>
    <property type="project" value="UniProtKB-ARBA"/>
</dbReference>
<evidence type="ECO:0000313" key="4">
    <source>
        <dbReference type="EMBL" id="HIU91419.1"/>
    </source>
</evidence>
<dbReference type="InterPro" id="IPR051532">
    <property type="entry name" value="Ester_Hydrolysis_Enzymes"/>
</dbReference>
<feature type="chain" id="PRO_5038824204" evidence="1">
    <location>
        <begin position="22"/>
        <end position="1741"/>
    </location>
</feature>